<dbReference type="Proteomes" id="UP000183794">
    <property type="component" value="Unassembled WGS sequence"/>
</dbReference>
<dbReference type="InterPro" id="IPR050808">
    <property type="entry name" value="Phage_Integrase"/>
</dbReference>
<evidence type="ECO:0000259" key="5">
    <source>
        <dbReference type="PROSITE" id="PS51898"/>
    </source>
</evidence>
<gene>
    <name evidence="6" type="ORF">NVI5450_4869</name>
</gene>
<sequence length="397" mass="45510">MLKRFKFTTAKLMQLPVHDADSRSSECEYSDISDITGFKILVGKSGKKKFLLRYSINGKKYSKALGVFPEVSLIDARSAARKIKSTIAEGKDPVTTIERNEIPTVRAFFESNYLPIAKTRKKTWRHDIARFRLCASLHDIPYDELRVSHIQSMIAELMDTVHWQGRKYSKSTLNRILCVLKACGRQAELEYGIPSVAHKVKQFAVHNARTRWCTISEIQAIFAECRKPQYCQIRSRFIILLFMLGCRDKSLRAAKWENIDLVNRVMRIPSSLSKNGSEHLIYLTSDAVAEFEALKEFRKISNPYVFVGTKPATYIGPPRWMFEQIKRRTGLKDAGLIVFHTARHSFATNLISAGVDVGVLKQLMGHRTINSTMRYVKISENHQRKSSEILTEMIRTN</sequence>
<dbReference type="RefSeq" id="WP_075498336.1">
    <property type="nucleotide sequence ID" value="NZ_CAWRBC010000004.1"/>
</dbReference>
<evidence type="ECO:0000313" key="6">
    <source>
        <dbReference type="EMBL" id="SGZ20387.1"/>
    </source>
</evidence>
<dbReference type="EMBL" id="FPLD01000166">
    <property type="protein sequence ID" value="SGZ20387.1"/>
    <property type="molecule type" value="Genomic_DNA"/>
</dbReference>
<evidence type="ECO:0000313" key="7">
    <source>
        <dbReference type="Proteomes" id="UP000183794"/>
    </source>
</evidence>
<dbReference type="CDD" id="cd00796">
    <property type="entry name" value="INT_Rci_Hp1_C"/>
    <property type="match status" value="1"/>
</dbReference>
<dbReference type="Gene3D" id="3.30.160.390">
    <property type="entry name" value="Integrase, DNA-binding domain"/>
    <property type="match status" value="1"/>
</dbReference>
<keyword evidence="2" id="KW-0229">DNA integration</keyword>
<feature type="domain" description="Tyr recombinase" evidence="5">
    <location>
        <begin position="208"/>
        <end position="388"/>
    </location>
</feature>
<dbReference type="PANTHER" id="PTHR30629">
    <property type="entry name" value="PROPHAGE INTEGRASE"/>
    <property type="match status" value="1"/>
</dbReference>
<dbReference type="Pfam" id="PF00589">
    <property type="entry name" value="Phage_integrase"/>
    <property type="match status" value="1"/>
</dbReference>
<organism evidence="6 7">
    <name type="scientific">Moritella viscosa</name>
    <dbReference type="NCBI Taxonomy" id="80854"/>
    <lineage>
        <taxon>Bacteria</taxon>
        <taxon>Pseudomonadati</taxon>
        <taxon>Pseudomonadota</taxon>
        <taxon>Gammaproteobacteria</taxon>
        <taxon>Alteromonadales</taxon>
        <taxon>Moritellaceae</taxon>
        <taxon>Moritella</taxon>
    </lineage>
</organism>
<evidence type="ECO:0000256" key="4">
    <source>
        <dbReference type="ARBA" id="ARBA00023172"/>
    </source>
</evidence>
<dbReference type="InterPro" id="IPR010998">
    <property type="entry name" value="Integrase_recombinase_N"/>
</dbReference>
<dbReference type="Gene3D" id="1.10.150.130">
    <property type="match status" value="1"/>
</dbReference>
<evidence type="ECO:0000256" key="3">
    <source>
        <dbReference type="ARBA" id="ARBA00023125"/>
    </source>
</evidence>
<dbReference type="GO" id="GO:0006310">
    <property type="term" value="P:DNA recombination"/>
    <property type="evidence" value="ECO:0007669"/>
    <property type="project" value="UniProtKB-KW"/>
</dbReference>
<name>A0A1L0ASV2_9GAMM</name>
<dbReference type="InterPro" id="IPR013762">
    <property type="entry name" value="Integrase-like_cat_sf"/>
</dbReference>
<dbReference type="AlphaFoldDB" id="A0A1L0ASV2"/>
<comment type="similarity">
    <text evidence="1">Belongs to the 'phage' integrase family.</text>
</comment>
<keyword evidence="3" id="KW-0238">DNA-binding</keyword>
<dbReference type="Gene3D" id="1.10.443.10">
    <property type="entry name" value="Intergrase catalytic core"/>
    <property type="match status" value="1"/>
</dbReference>
<evidence type="ECO:0000256" key="1">
    <source>
        <dbReference type="ARBA" id="ARBA00008857"/>
    </source>
</evidence>
<dbReference type="SUPFAM" id="SSF56349">
    <property type="entry name" value="DNA breaking-rejoining enzymes"/>
    <property type="match status" value="1"/>
</dbReference>
<keyword evidence="4" id="KW-0233">DNA recombination</keyword>
<dbReference type="InterPro" id="IPR025166">
    <property type="entry name" value="Integrase_DNA_bind_dom"/>
</dbReference>
<reference evidence="6 7" key="1">
    <citation type="submission" date="2016-11" db="EMBL/GenBank/DDBJ databases">
        <authorList>
            <person name="Jaros S."/>
            <person name="Januszkiewicz K."/>
            <person name="Wedrychowicz H."/>
        </authorList>
    </citation>
    <scope>NUCLEOTIDE SEQUENCE [LARGE SCALE GENOMIC DNA]</scope>
    <source>
        <strain evidence="6">NVI 5450</strain>
    </source>
</reference>
<dbReference type="Pfam" id="PF13356">
    <property type="entry name" value="Arm-DNA-bind_3"/>
    <property type="match status" value="1"/>
</dbReference>
<dbReference type="GO" id="GO:0015074">
    <property type="term" value="P:DNA integration"/>
    <property type="evidence" value="ECO:0007669"/>
    <property type="project" value="UniProtKB-KW"/>
</dbReference>
<dbReference type="OrthoDB" id="9057547at2"/>
<proteinExistence type="inferred from homology"/>
<dbReference type="GO" id="GO:0003677">
    <property type="term" value="F:DNA binding"/>
    <property type="evidence" value="ECO:0007669"/>
    <property type="project" value="UniProtKB-KW"/>
</dbReference>
<dbReference type="PROSITE" id="PS51898">
    <property type="entry name" value="TYR_RECOMBINASE"/>
    <property type="match status" value="1"/>
</dbReference>
<evidence type="ECO:0000256" key="2">
    <source>
        <dbReference type="ARBA" id="ARBA00022908"/>
    </source>
</evidence>
<dbReference type="InterPro" id="IPR038488">
    <property type="entry name" value="Integrase_DNA-bd_sf"/>
</dbReference>
<dbReference type="InterPro" id="IPR002104">
    <property type="entry name" value="Integrase_catalytic"/>
</dbReference>
<dbReference type="PANTHER" id="PTHR30629:SF2">
    <property type="entry name" value="PROPHAGE INTEGRASE INTS-RELATED"/>
    <property type="match status" value="1"/>
</dbReference>
<accession>A0A1L0ASV2</accession>
<protein>
    <submittedName>
        <fullName evidence="6">Site-specific recombinase XerD-like protein</fullName>
    </submittedName>
</protein>
<dbReference type="InterPro" id="IPR011010">
    <property type="entry name" value="DNA_brk_join_enz"/>
</dbReference>